<feature type="domain" description="ERCC4" evidence="16">
    <location>
        <begin position="412"/>
        <end position="521"/>
    </location>
</feature>
<evidence type="ECO:0000256" key="12">
    <source>
        <dbReference type="ARBA" id="ARBA00023242"/>
    </source>
</evidence>
<comment type="subunit">
    <text evidence="14">Interacts with EME1.</text>
</comment>
<dbReference type="Gene3D" id="1.10.150.110">
    <property type="entry name" value="DNA polymerase beta, N-terminal domain-like"/>
    <property type="match status" value="1"/>
</dbReference>
<keyword evidence="11 14" id="KW-0234">DNA repair</keyword>
<evidence type="ECO:0000256" key="14">
    <source>
        <dbReference type="RuleBase" id="RU369042"/>
    </source>
</evidence>
<protein>
    <recommendedName>
        <fullName evidence="14">Crossover junction endonuclease MUS81</fullName>
        <ecNumber evidence="14">3.1.22.-</ecNumber>
    </recommendedName>
</protein>
<dbReference type="FunFam" id="3.40.50.10130:FF:000003">
    <property type="entry name" value="Crossover junction endonuclease MUS81"/>
    <property type="match status" value="1"/>
</dbReference>
<keyword evidence="10 14" id="KW-0233">DNA recombination</keyword>
<sequence>MSRSTNKPGGIRGAGEEVAASECANPLLLEWLGEWLETARQRNSKGLQTYKKAYDSMRACPLPFSHPSESQQLSGLGPKLCERLTERMRKHCADNGIPMPDMPQRGRKHPADGIDSASGPTAKKVRKPKPYVPLLRSGPYALILALSTLSEESSESLSKAHLIQLAQPHCDSSFTAPSDPTKYFTAWNSMKTLLEKDLVFERGRPLRKYALTEEGWEVAKRIKNAEARGKGSSWSDTAPAMVEEDEGEDRGHWVGVGPSRVWVEAGMLSDHEKENRPPGSRKNGKNPSDPKSAAVVLAPLGHGNAATGQRPRSVPRSRFSWRNAPLRQDITSSRDESSQEDDIARLVSNSPPPASDRSINEWLSIDSISDAAQAHNRGVEDGPDRSTNPQGDSMGLQSFKPITLPAGSFTVHLVLDTREVRTKTDRDYMQEELAKKGVPPIVRNLELGDALWVARCHDSRALEVYGEEGDEVMLDWIVERKRLDDLVGSIKDGRFQEQKDYQFRLRRSGVQNVVYIIEEISMSGDHWLKWKEAVESAIASIQVVDGYFVRKTQKIDDTIRYLARMTTLLKSLYEVNALHVIPTATLSQRSSLPLLTRLTCTQNTVEHHITYSAFASLASKSESLNLRDVFLKMLMCTRGLSGEKALEIQHKWKTPREFVEAFEALPEEKRREMVMRASENVVVGRRKVGRKLSEKIAEVWGGTGDQGR</sequence>
<keyword evidence="7 14" id="KW-0227">DNA damage</keyword>
<keyword evidence="13" id="KW-0469">Meiosis</keyword>
<dbReference type="Pfam" id="PF14716">
    <property type="entry name" value="HHH_8"/>
    <property type="match status" value="1"/>
</dbReference>
<keyword evidence="4 14" id="KW-0540">Nuclease</keyword>
<dbReference type="InterPro" id="IPR010996">
    <property type="entry name" value="HHH_MUS81"/>
</dbReference>
<dbReference type="GO" id="GO:0003677">
    <property type="term" value="F:DNA binding"/>
    <property type="evidence" value="ECO:0007669"/>
    <property type="project" value="UniProtKB-UniRule"/>
</dbReference>
<evidence type="ECO:0000259" key="16">
    <source>
        <dbReference type="SMART" id="SM00891"/>
    </source>
</evidence>
<dbReference type="SUPFAM" id="SSF52980">
    <property type="entry name" value="Restriction endonuclease-like"/>
    <property type="match status" value="1"/>
</dbReference>
<dbReference type="EC" id="3.1.22.-" evidence="14"/>
<dbReference type="InterPro" id="IPR047416">
    <property type="entry name" value="XPF_nuclease_Mus81"/>
</dbReference>
<comment type="function">
    <text evidence="14">Interacts with EME1 to form a DNA structure-specific endonuclease with substrate preference for branched DNA structures with a 5'-end at the branch nick. Typical substrates include 3'-flap structures, D-loops, replication forks and nicked Holliday junctions. May be required in mitosis for the processing of stalled or collapsed replication fork intermediates. May be required in meiosis for the repair of meiosis-specific double strand breaks subsequent to single-end invasion (SEI).</text>
</comment>
<gene>
    <name evidence="17" type="ORF">GP486_004716</name>
</gene>
<dbReference type="InterPro" id="IPR011335">
    <property type="entry name" value="Restrct_endonuc-II-like"/>
</dbReference>
<dbReference type="InterPro" id="IPR036388">
    <property type="entry name" value="WH-like_DNA-bd_sf"/>
</dbReference>
<proteinExistence type="inferred from homology"/>
<dbReference type="InterPro" id="IPR033309">
    <property type="entry name" value="Mus81"/>
</dbReference>
<feature type="region of interest" description="Disordered" evidence="15">
    <location>
        <begin position="94"/>
        <end position="126"/>
    </location>
</feature>
<evidence type="ECO:0000256" key="1">
    <source>
        <dbReference type="ARBA" id="ARBA00001946"/>
    </source>
</evidence>
<dbReference type="GO" id="GO:0000712">
    <property type="term" value="P:resolution of meiotic recombination intermediates"/>
    <property type="evidence" value="ECO:0007669"/>
    <property type="project" value="TreeGrafter"/>
</dbReference>
<accession>A0A9P8LAN2</accession>
<dbReference type="Gene3D" id="1.10.10.10">
    <property type="entry name" value="Winged helix-like DNA-binding domain superfamily/Winged helix DNA-binding domain"/>
    <property type="match status" value="1"/>
</dbReference>
<evidence type="ECO:0000313" key="17">
    <source>
        <dbReference type="EMBL" id="KAH0558634.1"/>
    </source>
</evidence>
<evidence type="ECO:0000256" key="2">
    <source>
        <dbReference type="ARBA" id="ARBA00004123"/>
    </source>
</evidence>
<comment type="similarity">
    <text evidence="3 14">Belongs to the XPF family.</text>
</comment>
<keyword evidence="8 14" id="KW-0378">Hydrolase</keyword>
<dbReference type="Pfam" id="PF21136">
    <property type="entry name" value="WHD_MUS81"/>
    <property type="match status" value="1"/>
</dbReference>
<dbReference type="SMART" id="SM00891">
    <property type="entry name" value="ERCC4"/>
    <property type="match status" value="1"/>
</dbReference>
<keyword evidence="5 14" id="KW-0479">Metal-binding</keyword>
<feature type="region of interest" description="Disordered" evidence="15">
    <location>
        <begin position="269"/>
        <end position="358"/>
    </location>
</feature>
<dbReference type="CDD" id="cd20074">
    <property type="entry name" value="XPF_nuclease_Mus81"/>
    <property type="match status" value="1"/>
</dbReference>
<dbReference type="Proteomes" id="UP000750711">
    <property type="component" value="Unassembled WGS sequence"/>
</dbReference>
<evidence type="ECO:0000256" key="11">
    <source>
        <dbReference type="ARBA" id="ARBA00023204"/>
    </source>
</evidence>
<evidence type="ECO:0000256" key="10">
    <source>
        <dbReference type="ARBA" id="ARBA00023172"/>
    </source>
</evidence>
<evidence type="ECO:0000256" key="15">
    <source>
        <dbReference type="SAM" id="MobiDB-lite"/>
    </source>
</evidence>
<dbReference type="GO" id="GO:0031573">
    <property type="term" value="P:mitotic intra-S DNA damage checkpoint signaling"/>
    <property type="evidence" value="ECO:0007669"/>
    <property type="project" value="TreeGrafter"/>
</dbReference>
<comment type="caution">
    <text evidence="17">The sequence shown here is derived from an EMBL/GenBank/DDBJ whole genome shotgun (WGS) entry which is preliminary data.</text>
</comment>
<evidence type="ECO:0000256" key="13">
    <source>
        <dbReference type="ARBA" id="ARBA00023254"/>
    </source>
</evidence>
<keyword evidence="12 14" id="KW-0539">Nucleus</keyword>
<evidence type="ECO:0000256" key="9">
    <source>
        <dbReference type="ARBA" id="ARBA00022842"/>
    </source>
</evidence>
<dbReference type="InterPro" id="IPR042530">
    <property type="entry name" value="EME1/EME2_C"/>
</dbReference>
<dbReference type="GO" id="GO:0048476">
    <property type="term" value="C:Holliday junction resolvase complex"/>
    <property type="evidence" value="ECO:0007669"/>
    <property type="project" value="UniProtKB-UniRule"/>
</dbReference>
<evidence type="ECO:0000256" key="7">
    <source>
        <dbReference type="ARBA" id="ARBA00022763"/>
    </source>
</evidence>
<dbReference type="InterPro" id="IPR006166">
    <property type="entry name" value="ERCC4_domain"/>
</dbReference>
<dbReference type="GO" id="GO:0006308">
    <property type="term" value="P:DNA catabolic process"/>
    <property type="evidence" value="ECO:0007669"/>
    <property type="project" value="UniProtKB-UniRule"/>
</dbReference>
<dbReference type="CDD" id="cd21036">
    <property type="entry name" value="WH_MUS81"/>
    <property type="match status" value="1"/>
</dbReference>
<evidence type="ECO:0000256" key="3">
    <source>
        <dbReference type="ARBA" id="ARBA00010015"/>
    </source>
</evidence>
<keyword evidence="18" id="KW-1185">Reference proteome</keyword>
<dbReference type="GO" id="GO:0005634">
    <property type="term" value="C:nucleus"/>
    <property type="evidence" value="ECO:0007669"/>
    <property type="project" value="UniProtKB-SubCell"/>
</dbReference>
<evidence type="ECO:0000256" key="6">
    <source>
        <dbReference type="ARBA" id="ARBA00022759"/>
    </source>
</evidence>
<evidence type="ECO:0000256" key="8">
    <source>
        <dbReference type="ARBA" id="ARBA00022801"/>
    </source>
</evidence>
<evidence type="ECO:0000256" key="5">
    <source>
        <dbReference type="ARBA" id="ARBA00022723"/>
    </source>
</evidence>
<dbReference type="InterPro" id="IPR027421">
    <property type="entry name" value="DNA_pol_lamdba_lyase_dom_sf"/>
</dbReference>
<evidence type="ECO:0000313" key="18">
    <source>
        <dbReference type="Proteomes" id="UP000750711"/>
    </source>
</evidence>
<dbReference type="InterPro" id="IPR047417">
    <property type="entry name" value="WHD_MUS81"/>
</dbReference>
<dbReference type="PANTHER" id="PTHR13451:SF0">
    <property type="entry name" value="CROSSOVER JUNCTION ENDONUCLEASE MUS81"/>
    <property type="match status" value="1"/>
</dbReference>
<dbReference type="Gene3D" id="3.40.50.10130">
    <property type="match status" value="1"/>
</dbReference>
<dbReference type="SUPFAM" id="SSF47802">
    <property type="entry name" value="DNA polymerase beta, N-terminal domain-like"/>
    <property type="match status" value="1"/>
</dbReference>
<name>A0A9P8LAN2_9PEZI</name>
<dbReference type="GO" id="GO:0046872">
    <property type="term" value="F:metal ion binding"/>
    <property type="evidence" value="ECO:0007669"/>
    <property type="project" value="UniProtKB-UniRule"/>
</dbReference>
<dbReference type="GO" id="GO:0031297">
    <property type="term" value="P:replication fork processing"/>
    <property type="evidence" value="ECO:0007669"/>
    <property type="project" value="UniProtKB-ARBA"/>
</dbReference>
<organism evidence="17 18">
    <name type="scientific">Trichoglossum hirsutum</name>
    <dbReference type="NCBI Taxonomy" id="265104"/>
    <lineage>
        <taxon>Eukaryota</taxon>
        <taxon>Fungi</taxon>
        <taxon>Dikarya</taxon>
        <taxon>Ascomycota</taxon>
        <taxon>Pezizomycotina</taxon>
        <taxon>Geoglossomycetes</taxon>
        <taxon>Geoglossales</taxon>
        <taxon>Geoglossaceae</taxon>
        <taxon>Trichoglossum</taxon>
    </lineage>
</organism>
<dbReference type="FunFam" id="1.10.150.110:FF:000001">
    <property type="entry name" value="Putative Crossover junction endonuclease MUS81"/>
    <property type="match status" value="1"/>
</dbReference>
<dbReference type="Pfam" id="PF02732">
    <property type="entry name" value="ERCC4"/>
    <property type="match status" value="1"/>
</dbReference>
<evidence type="ECO:0000256" key="4">
    <source>
        <dbReference type="ARBA" id="ARBA00022722"/>
    </source>
</evidence>
<comment type="subcellular location">
    <subcellularLocation>
        <location evidence="2 14">Nucleus</location>
    </subcellularLocation>
</comment>
<reference evidence="17" key="1">
    <citation type="submission" date="2021-03" db="EMBL/GenBank/DDBJ databases">
        <title>Comparative genomics and phylogenomic investigation of the class Geoglossomycetes provide insights into ecological specialization and systematics.</title>
        <authorList>
            <person name="Melie T."/>
            <person name="Pirro S."/>
            <person name="Miller A.N."/>
            <person name="Quandt A."/>
        </authorList>
    </citation>
    <scope>NUCLEOTIDE SEQUENCE</scope>
    <source>
        <strain evidence="17">CAQ_001_2017</strain>
    </source>
</reference>
<keyword evidence="6 14" id="KW-0255">Endonuclease</keyword>
<dbReference type="Gene3D" id="1.10.150.670">
    <property type="entry name" value="Crossover junction endonuclease EME1, DNA-binding domain"/>
    <property type="match status" value="1"/>
</dbReference>
<dbReference type="GO" id="GO:0000727">
    <property type="term" value="P:double-strand break repair via break-induced replication"/>
    <property type="evidence" value="ECO:0007669"/>
    <property type="project" value="UniProtKB-UniRule"/>
</dbReference>
<dbReference type="PANTHER" id="PTHR13451">
    <property type="entry name" value="CLASS II CROSSOVER JUNCTION ENDONUCLEASE MUS81"/>
    <property type="match status" value="1"/>
</dbReference>
<feature type="region of interest" description="Disordered" evidence="15">
    <location>
        <begin position="373"/>
        <end position="399"/>
    </location>
</feature>
<feature type="region of interest" description="Disordered" evidence="15">
    <location>
        <begin position="226"/>
        <end position="255"/>
    </location>
</feature>
<dbReference type="FunFam" id="1.10.10.10:FF:000307">
    <property type="entry name" value="Crossover junction endonuclease MUS81"/>
    <property type="match status" value="1"/>
</dbReference>
<dbReference type="GO" id="GO:0048257">
    <property type="term" value="F:3'-flap endonuclease activity"/>
    <property type="evidence" value="ECO:0007669"/>
    <property type="project" value="TreeGrafter"/>
</dbReference>
<dbReference type="GO" id="GO:0008821">
    <property type="term" value="F:crossover junction DNA endonuclease activity"/>
    <property type="evidence" value="ECO:0007669"/>
    <property type="project" value="UniProtKB-UniRule"/>
</dbReference>
<keyword evidence="9 14" id="KW-0460">Magnesium</keyword>
<comment type="cofactor">
    <cofactor evidence="1 14">
        <name>Mg(2+)</name>
        <dbReference type="ChEBI" id="CHEBI:18420"/>
    </cofactor>
</comment>
<dbReference type="EMBL" id="JAGHQM010000786">
    <property type="protein sequence ID" value="KAH0558634.1"/>
    <property type="molecule type" value="Genomic_DNA"/>
</dbReference>
<dbReference type="AlphaFoldDB" id="A0A9P8LAN2"/>